<evidence type="ECO:0000313" key="1">
    <source>
        <dbReference type="EMBL" id="ACE05057.1"/>
    </source>
</evidence>
<protein>
    <submittedName>
        <fullName evidence="1">Uncharacterized protein</fullName>
    </submittedName>
</protein>
<dbReference type="AlphaFoldDB" id="B3EN68"/>
<name>B3EN68_CHLPB</name>
<dbReference type="OrthoDB" id="596482at2"/>
<accession>B3EN68</accession>
<organism evidence="1">
    <name type="scientific">Chlorobium phaeobacteroides (strain BS1)</name>
    <dbReference type="NCBI Taxonomy" id="331678"/>
    <lineage>
        <taxon>Bacteria</taxon>
        <taxon>Pseudomonadati</taxon>
        <taxon>Chlorobiota</taxon>
        <taxon>Chlorobiia</taxon>
        <taxon>Chlorobiales</taxon>
        <taxon>Chlorobiaceae</taxon>
        <taxon>Chlorobium/Pelodictyon group</taxon>
        <taxon>Chlorobium</taxon>
    </lineage>
</organism>
<sequence>MAPVKHPPEWQKFFTSAVEEKKPLAPVAAKITSPTRRPHVIYPLPLSRIAAKKLFEDYLKKNTKVSKSIRWSNSKRGWYMKSQLGNAKYWRSYHLWPATLKNELKRMFIRHALEPGNRLFSLDATKTAFTFEEVREVYLSYVAHSLYLDIFRIVPWKLEAFDDVQLRWLFDGRYFAFNFAVEVDKKNLPDATSKYCFGYVEKRNSEIDPWNYYPIATPALPGDPALLFEKLSSDLALHKSPTLRESVSGVARWCQNNLSHGQTSYAWGGGVFTGSSWVDQLYPSSEVIYLGRMDQHYIRRFRQKLNGAYITPRLPAGVSVAQLVDKRGVFADPAMGQLDAQGNLQPPSKIGFMKHCTYSGCQTTGGLLHWLFKAINVPACQYSCFMGDVVAGNYPGAFHKGIEVSVGQTETVVVGHSDHLYQGMGIYHPDIPGGTFVAHFRDPHIDLLKVFLPKNFQEWWLPPYNISSATADPAAYGSRQNELYYTQMIMTGAVGAFSSYVIDWWKAYEQAGRVVSNMNTATIPWMVLLNKLAMPAGVLASVLNLAETNIRSRIDDIENGVNTQWGTTLADYEAGFLQWDQDLYDSKAGATIWTSP</sequence>
<dbReference type="HOGENOM" id="CLU_457642_0_0_10"/>
<proteinExistence type="predicted"/>
<dbReference type="EMBL" id="CP001101">
    <property type="protein sequence ID" value="ACE05057.1"/>
    <property type="molecule type" value="Genomic_DNA"/>
</dbReference>
<gene>
    <name evidence="1" type="ordered locus">Cphamn1_2152</name>
</gene>
<dbReference type="KEGG" id="cpb:Cphamn1_2152"/>
<dbReference type="eggNOG" id="ENOG5033RK3">
    <property type="taxonomic scope" value="Bacteria"/>
</dbReference>
<reference evidence="1" key="1">
    <citation type="submission" date="2008-06" db="EMBL/GenBank/DDBJ databases">
        <title>Complete sequence of Chlorobium phaeobacteroides BS1.</title>
        <authorList>
            <consortium name="US DOE Joint Genome Institute"/>
            <person name="Lucas S."/>
            <person name="Copeland A."/>
            <person name="Lapidus A."/>
            <person name="Glavina del Rio T."/>
            <person name="Dalin E."/>
            <person name="Tice H."/>
            <person name="Bruce D."/>
            <person name="Goodwin L."/>
            <person name="Pitluck S."/>
            <person name="Schmutz J."/>
            <person name="Larimer F."/>
            <person name="Land M."/>
            <person name="Hauser L."/>
            <person name="Kyrpides N."/>
            <person name="Ovchinnikova G."/>
            <person name="Li T."/>
            <person name="Liu Z."/>
            <person name="Zhao F."/>
            <person name="Overmann J."/>
            <person name="Bryant D.A."/>
            <person name="Richardson P."/>
        </authorList>
    </citation>
    <scope>NUCLEOTIDE SEQUENCE [LARGE SCALE GENOMIC DNA]</scope>
    <source>
        <strain evidence="1">BS1</strain>
    </source>
</reference>